<dbReference type="AlphaFoldDB" id="A0A561V5E2"/>
<dbReference type="InterPro" id="IPR020845">
    <property type="entry name" value="AMP-binding_CS"/>
</dbReference>
<dbReference type="SUPFAM" id="SSF56801">
    <property type="entry name" value="Acetyl-CoA synthetase-like"/>
    <property type="match status" value="1"/>
</dbReference>
<proteinExistence type="predicted"/>
<dbReference type="Gene3D" id="3.30.300.30">
    <property type="match status" value="1"/>
</dbReference>
<reference evidence="2 3" key="1">
    <citation type="submission" date="2019-06" db="EMBL/GenBank/DDBJ databases">
        <title>Sequencing the genomes of 1000 actinobacteria strains.</title>
        <authorList>
            <person name="Klenk H.-P."/>
        </authorList>
    </citation>
    <scope>NUCLEOTIDE SEQUENCE [LARGE SCALE GENOMIC DNA]</scope>
    <source>
        <strain evidence="2 3">DSM 42059</strain>
    </source>
</reference>
<dbReference type="PANTHER" id="PTHR43767:SF1">
    <property type="entry name" value="NONRIBOSOMAL PEPTIDE SYNTHASE PES1 (EUROFUNG)-RELATED"/>
    <property type="match status" value="1"/>
</dbReference>
<sequence length="495" mass="52546">MLINAEGRRISSAGVDGACRAVARELRGRGINERSRVLLTGENTQEFILVLFALMECGASVALADRRIPADQQAALAVDAGVDRILTDNALPERAGGIGQELLADLVGGAMAGCEPSGGAAEAAEEGPLGFDRWFAREDALIVWSSGSTGAPKGIVRSGAAVRANIARTAARMAYRADDVLLPLLPFTHQYGLSMLLLWMQTGATLVLQTSSQRVDRALEAIAAYGVTVVDAVPAMYSTLLNLVDGARAGTNMIGSVRMWCVGGEPLGRELGERFVRTVGSPLLDGYGSSEAGNIALAVHPDPRGCGRPLDGIEVLVLDDAGREVPVGETGQVVVRTPDYMTGVLGPAGTLLRVERDAYRTDDIGCLDGAGNLTVLGRRDAVHRNGHTLYPDAIAARAGACGAPVRVVPVQGGRDDRVHLVFFVADAAGQPAAKWRRELAQCVAEHELPNRVVVLQEFPLNNTGKIDRRALREMALREISPREMAPRESMRGVLQ</sequence>
<dbReference type="PROSITE" id="PS00455">
    <property type="entry name" value="AMP_BINDING"/>
    <property type="match status" value="1"/>
</dbReference>
<evidence type="ECO:0000313" key="3">
    <source>
        <dbReference type="Proteomes" id="UP000318186"/>
    </source>
</evidence>
<dbReference type="PANTHER" id="PTHR43767">
    <property type="entry name" value="LONG-CHAIN-FATTY-ACID--COA LIGASE"/>
    <property type="match status" value="1"/>
</dbReference>
<gene>
    <name evidence="2" type="ORF">FHX80_115329</name>
</gene>
<accession>A0A561V5E2</accession>
<dbReference type="GO" id="GO:0016878">
    <property type="term" value="F:acid-thiol ligase activity"/>
    <property type="evidence" value="ECO:0007669"/>
    <property type="project" value="UniProtKB-ARBA"/>
</dbReference>
<dbReference type="CDD" id="cd04433">
    <property type="entry name" value="AFD_class_I"/>
    <property type="match status" value="1"/>
</dbReference>
<dbReference type="InterPro" id="IPR000873">
    <property type="entry name" value="AMP-dep_synth/lig_dom"/>
</dbReference>
<keyword evidence="2" id="KW-0436">Ligase</keyword>
<dbReference type="Pfam" id="PF00501">
    <property type="entry name" value="AMP-binding"/>
    <property type="match status" value="1"/>
</dbReference>
<comment type="caution">
    <text evidence="2">The sequence shown here is derived from an EMBL/GenBank/DDBJ whole genome shotgun (WGS) entry which is preliminary data.</text>
</comment>
<protein>
    <submittedName>
        <fullName evidence="2">Acyl-CoA synthetase (AMP-forming)/AMP-acid ligase II</fullName>
    </submittedName>
</protein>
<name>A0A561V5E2_9ACTN</name>
<dbReference type="EMBL" id="VIWW01000001">
    <property type="protein sequence ID" value="TWG06832.1"/>
    <property type="molecule type" value="Genomic_DNA"/>
</dbReference>
<feature type="domain" description="AMP-dependent synthetase/ligase" evidence="1">
    <location>
        <begin position="5"/>
        <end position="343"/>
    </location>
</feature>
<dbReference type="InterPro" id="IPR045851">
    <property type="entry name" value="AMP-bd_C_sf"/>
</dbReference>
<evidence type="ECO:0000259" key="1">
    <source>
        <dbReference type="Pfam" id="PF00501"/>
    </source>
</evidence>
<dbReference type="Proteomes" id="UP000318186">
    <property type="component" value="Unassembled WGS sequence"/>
</dbReference>
<organism evidence="2 3">
    <name type="scientific">Streptomyces brevispora</name>
    <dbReference type="NCBI Taxonomy" id="887462"/>
    <lineage>
        <taxon>Bacteria</taxon>
        <taxon>Bacillati</taxon>
        <taxon>Actinomycetota</taxon>
        <taxon>Actinomycetes</taxon>
        <taxon>Kitasatosporales</taxon>
        <taxon>Streptomycetaceae</taxon>
        <taxon>Streptomyces</taxon>
    </lineage>
</organism>
<dbReference type="RefSeq" id="WP_244318453.1">
    <property type="nucleotide sequence ID" value="NZ_VIWW01000001.1"/>
</dbReference>
<dbReference type="InterPro" id="IPR042099">
    <property type="entry name" value="ANL_N_sf"/>
</dbReference>
<evidence type="ECO:0000313" key="2">
    <source>
        <dbReference type="EMBL" id="TWG06832.1"/>
    </source>
</evidence>
<dbReference type="Gene3D" id="3.40.50.12780">
    <property type="entry name" value="N-terminal domain of ligase-like"/>
    <property type="match status" value="1"/>
</dbReference>
<dbReference type="InterPro" id="IPR050237">
    <property type="entry name" value="ATP-dep_AMP-bd_enzyme"/>
</dbReference>